<dbReference type="Gene3D" id="2.60.120.290">
    <property type="entry name" value="Spermadhesin, CUB domain"/>
    <property type="match status" value="2"/>
</dbReference>
<dbReference type="Pfam" id="PF00431">
    <property type="entry name" value="CUB"/>
    <property type="match status" value="2"/>
</dbReference>
<dbReference type="InterPro" id="IPR050976">
    <property type="entry name" value="Snaclec"/>
</dbReference>
<dbReference type="CDD" id="cd00037">
    <property type="entry name" value="CLECT"/>
    <property type="match status" value="1"/>
</dbReference>
<feature type="domain" description="CUB" evidence="3">
    <location>
        <begin position="143"/>
        <end position="260"/>
    </location>
</feature>
<dbReference type="PROSITE" id="PS01180">
    <property type="entry name" value="CUB"/>
    <property type="match status" value="1"/>
</dbReference>
<dbReference type="InterPro" id="IPR035914">
    <property type="entry name" value="Sperma_CUB_dom_sf"/>
</dbReference>
<reference evidence="5" key="1">
    <citation type="journal article" date="2013" name="Genetics">
        <title>The draft genome and transcriptome of Panagrellus redivivus are shaped by the harsh demands of a free-living lifestyle.</title>
        <authorList>
            <person name="Srinivasan J."/>
            <person name="Dillman A.R."/>
            <person name="Macchietto M.G."/>
            <person name="Heikkinen L."/>
            <person name="Lakso M."/>
            <person name="Fracchia K.M."/>
            <person name="Antoshechkin I."/>
            <person name="Mortazavi A."/>
            <person name="Wong G."/>
            <person name="Sternberg P.W."/>
        </authorList>
    </citation>
    <scope>NUCLEOTIDE SEQUENCE [LARGE SCALE GENOMIC DNA]</scope>
    <source>
        <strain evidence="5">MT8872</strain>
    </source>
</reference>
<dbReference type="PANTHER" id="PTHR22991:SF41">
    <property type="entry name" value="CUB DOMAIN-CONTAINING PROTEIN-RELATED"/>
    <property type="match status" value="1"/>
</dbReference>
<dbReference type="PROSITE" id="PS50041">
    <property type="entry name" value="C_TYPE_LECTIN_2"/>
    <property type="match status" value="1"/>
</dbReference>
<dbReference type="PANTHER" id="PTHR22991">
    <property type="entry name" value="PROTEIN CBG13490"/>
    <property type="match status" value="1"/>
</dbReference>
<organism evidence="5 6">
    <name type="scientific">Panagrellus redivivus</name>
    <name type="common">Microworm</name>
    <dbReference type="NCBI Taxonomy" id="6233"/>
    <lineage>
        <taxon>Eukaryota</taxon>
        <taxon>Metazoa</taxon>
        <taxon>Ecdysozoa</taxon>
        <taxon>Nematoda</taxon>
        <taxon>Chromadorea</taxon>
        <taxon>Rhabditida</taxon>
        <taxon>Tylenchina</taxon>
        <taxon>Panagrolaimomorpha</taxon>
        <taxon>Panagrolaimoidea</taxon>
        <taxon>Panagrolaimidae</taxon>
        <taxon>Panagrellus</taxon>
    </lineage>
</organism>
<sequence>MIRSKQFLDGNPMCPLGWYYAKDLQQCYFVSQELTTFANACNYCGDEAEGELVSIYSKHEYDFVAFVLQQQEDDTIPAWIGLRTYDYAPYYRWIDHSKVNFTHWVNGTSPINTTADSCFAFYNDEANEGWFTADCNNAIKFICKRHVAYDDDINVNGTTGSITSPGYPIPYEPGVISVYRISVPSGYVVDLTFGFLAIDNGTLIHVYDGPGTNASILETINSTTSPNMIQSTSNQITVEFIAGDQGGGRYIGWSAKFEAIIPITVSGGMTSPNYPSNYANNDSIFKYVHVPDNFGIIFTLWDFKSESQKDILQIAIGNSTLLNCSGTIQHLPYTNRTSSNVANITWTTNESVTDRGFNLTWVADLN</sequence>
<dbReference type="SUPFAM" id="SSF56436">
    <property type="entry name" value="C-type lectin-like"/>
    <property type="match status" value="1"/>
</dbReference>
<dbReference type="InterPro" id="IPR000859">
    <property type="entry name" value="CUB_dom"/>
</dbReference>
<evidence type="ECO:0000313" key="6">
    <source>
        <dbReference type="WBParaSite" id="Pan_g1909.t1"/>
    </source>
</evidence>
<dbReference type="AlphaFoldDB" id="A0A7E4VC59"/>
<dbReference type="Gene3D" id="3.10.100.10">
    <property type="entry name" value="Mannose-Binding Protein A, subunit A"/>
    <property type="match status" value="1"/>
</dbReference>
<dbReference type="Proteomes" id="UP000492821">
    <property type="component" value="Unassembled WGS sequence"/>
</dbReference>
<evidence type="ECO:0000313" key="5">
    <source>
        <dbReference type="Proteomes" id="UP000492821"/>
    </source>
</evidence>
<dbReference type="SMART" id="SM00042">
    <property type="entry name" value="CUB"/>
    <property type="match status" value="2"/>
</dbReference>
<evidence type="ECO:0000259" key="4">
    <source>
        <dbReference type="PROSITE" id="PS50041"/>
    </source>
</evidence>
<evidence type="ECO:0000256" key="2">
    <source>
        <dbReference type="PROSITE-ProRule" id="PRU00059"/>
    </source>
</evidence>
<name>A0A7E4VC59_PANRE</name>
<dbReference type="WBParaSite" id="Pan_g1909.t1">
    <property type="protein sequence ID" value="Pan_g1909.t1"/>
    <property type="gene ID" value="Pan_g1909"/>
</dbReference>
<evidence type="ECO:0000256" key="1">
    <source>
        <dbReference type="ARBA" id="ARBA00023157"/>
    </source>
</evidence>
<proteinExistence type="predicted"/>
<evidence type="ECO:0000259" key="3">
    <source>
        <dbReference type="PROSITE" id="PS01180"/>
    </source>
</evidence>
<dbReference type="InterPro" id="IPR001304">
    <property type="entry name" value="C-type_lectin-like"/>
</dbReference>
<keyword evidence="5" id="KW-1185">Reference proteome</keyword>
<keyword evidence="1" id="KW-1015">Disulfide bond</keyword>
<dbReference type="SUPFAM" id="SSF49854">
    <property type="entry name" value="Spermadhesin, CUB domain"/>
    <property type="match status" value="2"/>
</dbReference>
<dbReference type="CDD" id="cd00041">
    <property type="entry name" value="CUB"/>
    <property type="match status" value="2"/>
</dbReference>
<dbReference type="Pfam" id="PF00059">
    <property type="entry name" value="Lectin_C"/>
    <property type="match status" value="1"/>
</dbReference>
<comment type="caution">
    <text evidence="2">Lacks conserved residue(s) required for the propagation of feature annotation.</text>
</comment>
<dbReference type="InterPro" id="IPR016187">
    <property type="entry name" value="CTDL_fold"/>
</dbReference>
<dbReference type="SMART" id="SM00034">
    <property type="entry name" value="CLECT"/>
    <property type="match status" value="1"/>
</dbReference>
<reference evidence="6" key="2">
    <citation type="submission" date="2020-10" db="UniProtKB">
        <authorList>
            <consortium name="WormBaseParasite"/>
        </authorList>
    </citation>
    <scope>IDENTIFICATION</scope>
</reference>
<dbReference type="InterPro" id="IPR016186">
    <property type="entry name" value="C-type_lectin-like/link_sf"/>
</dbReference>
<feature type="domain" description="C-type lectin" evidence="4">
    <location>
        <begin position="27"/>
        <end position="144"/>
    </location>
</feature>
<accession>A0A7E4VC59</accession>
<protein>
    <submittedName>
        <fullName evidence="6">C-type lectin domain-containing protein</fullName>
    </submittedName>
</protein>